<evidence type="ECO:0000256" key="1">
    <source>
        <dbReference type="SAM" id="MobiDB-lite"/>
    </source>
</evidence>
<reference evidence="2 3" key="1">
    <citation type="submission" date="2023-07" db="EMBL/GenBank/DDBJ databases">
        <title>Sequencing the genomes of 1000 actinobacteria strains.</title>
        <authorList>
            <person name="Klenk H.-P."/>
        </authorList>
    </citation>
    <scope>NUCLEOTIDE SEQUENCE [LARGE SCALE GENOMIC DNA]</scope>
    <source>
        <strain evidence="2 3">DSM 44710</strain>
    </source>
</reference>
<keyword evidence="3" id="KW-1185">Reference proteome</keyword>
<comment type="caution">
    <text evidence="2">The sequence shown here is derived from an EMBL/GenBank/DDBJ whole genome shotgun (WGS) entry which is preliminary data.</text>
</comment>
<dbReference type="Proteomes" id="UP001240984">
    <property type="component" value="Unassembled WGS sequence"/>
</dbReference>
<feature type="region of interest" description="Disordered" evidence="1">
    <location>
        <begin position="36"/>
        <end position="67"/>
    </location>
</feature>
<accession>A0ABT9N5G4</accession>
<name>A0ABT9N5G4_9ACTN</name>
<proteinExistence type="predicted"/>
<evidence type="ECO:0000313" key="2">
    <source>
        <dbReference type="EMBL" id="MDP9798486.1"/>
    </source>
</evidence>
<gene>
    <name evidence="2" type="ORF">J2S43_006998</name>
</gene>
<sequence length="84" mass="8371">MPECRTLRAVAARLKRGPAEAKAPLIGFCARGRNPMGDGGAAGVESHPGTGSDAATGAATEAAAGLPAGATPLPIRRWLAAKDH</sequence>
<feature type="compositionally biased region" description="Low complexity" evidence="1">
    <location>
        <begin position="48"/>
        <end position="67"/>
    </location>
</feature>
<evidence type="ECO:0000313" key="3">
    <source>
        <dbReference type="Proteomes" id="UP001240984"/>
    </source>
</evidence>
<dbReference type="EMBL" id="JAUSRA010000001">
    <property type="protein sequence ID" value="MDP9798486.1"/>
    <property type="molecule type" value="Genomic_DNA"/>
</dbReference>
<organism evidence="2 3">
    <name type="scientific">Catenuloplanes nepalensis</name>
    <dbReference type="NCBI Taxonomy" id="587533"/>
    <lineage>
        <taxon>Bacteria</taxon>
        <taxon>Bacillati</taxon>
        <taxon>Actinomycetota</taxon>
        <taxon>Actinomycetes</taxon>
        <taxon>Micromonosporales</taxon>
        <taxon>Micromonosporaceae</taxon>
        <taxon>Catenuloplanes</taxon>
    </lineage>
</organism>
<protein>
    <submittedName>
        <fullName evidence="2">Uncharacterized protein</fullName>
    </submittedName>
</protein>